<evidence type="ECO:0000256" key="1">
    <source>
        <dbReference type="SAM" id="MobiDB-lite"/>
    </source>
</evidence>
<feature type="non-terminal residue" evidence="2">
    <location>
        <position position="1"/>
    </location>
</feature>
<sequence>MTAEQRSVSRPTSGASARGSPLAAAGRSLFACPPSPGSFAAKPRQSLLFTERAVLTEAAGSSEALRSPAAALEAQLRDELRPRLREASKAAAAPRRRAEELTDALEALAAARCLATEQVGQLAKRQLSEIRQMMRSPPDAVKRTLAAAWLLLNCERFRSSKAASAIRFDETADWPRCQRMLADEGFVNVVLSFDPRRLDDAPFVPLHV</sequence>
<dbReference type="Proteomes" id="UP000654075">
    <property type="component" value="Unassembled WGS sequence"/>
</dbReference>
<feature type="compositionally biased region" description="Polar residues" evidence="1">
    <location>
        <begin position="1"/>
        <end position="15"/>
    </location>
</feature>
<evidence type="ECO:0000313" key="3">
    <source>
        <dbReference type="Proteomes" id="UP000654075"/>
    </source>
</evidence>
<organism evidence="2 3">
    <name type="scientific">Polarella glacialis</name>
    <name type="common">Dinoflagellate</name>
    <dbReference type="NCBI Taxonomy" id="89957"/>
    <lineage>
        <taxon>Eukaryota</taxon>
        <taxon>Sar</taxon>
        <taxon>Alveolata</taxon>
        <taxon>Dinophyceae</taxon>
        <taxon>Suessiales</taxon>
        <taxon>Suessiaceae</taxon>
        <taxon>Polarella</taxon>
    </lineage>
</organism>
<dbReference type="AlphaFoldDB" id="A0A813DHM9"/>
<feature type="region of interest" description="Disordered" evidence="1">
    <location>
        <begin position="1"/>
        <end position="20"/>
    </location>
</feature>
<protein>
    <submittedName>
        <fullName evidence="2">Uncharacterized protein</fullName>
    </submittedName>
</protein>
<gene>
    <name evidence="2" type="ORF">PGLA1383_LOCUS6078</name>
</gene>
<comment type="caution">
    <text evidence="2">The sequence shown here is derived from an EMBL/GenBank/DDBJ whole genome shotgun (WGS) entry which is preliminary data.</text>
</comment>
<name>A0A813DHM9_POLGL</name>
<evidence type="ECO:0000313" key="2">
    <source>
        <dbReference type="EMBL" id="CAE8587237.1"/>
    </source>
</evidence>
<reference evidence="2" key="1">
    <citation type="submission" date="2021-02" db="EMBL/GenBank/DDBJ databases">
        <authorList>
            <person name="Dougan E. K."/>
            <person name="Rhodes N."/>
            <person name="Thang M."/>
            <person name="Chan C."/>
        </authorList>
    </citation>
    <scope>NUCLEOTIDE SEQUENCE</scope>
</reference>
<proteinExistence type="predicted"/>
<dbReference type="EMBL" id="CAJNNV010002469">
    <property type="protein sequence ID" value="CAE8587237.1"/>
    <property type="molecule type" value="Genomic_DNA"/>
</dbReference>
<dbReference type="Gene3D" id="1.20.920.60">
    <property type="match status" value="1"/>
</dbReference>
<keyword evidence="3" id="KW-1185">Reference proteome</keyword>
<accession>A0A813DHM9</accession>
<dbReference type="OrthoDB" id="10459904at2759"/>